<dbReference type="Pfam" id="PF13427">
    <property type="entry name" value="AadA_C"/>
    <property type="match status" value="1"/>
</dbReference>
<evidence type="ECO:0008006" key="5">
    <source>
        <dbReference type="Google" id="ProtNLM"/>
    </source>
</evidence>
<organism evidence="4">
    <name type="scientific">uncultured Chloroflexia bacterium</name>
    <dbReference type="NCBI Taxonomy" id="1672391"/>
    <lineage>
        <taxon>Bacteria</taxon>
        <taxon>Bacillati</taxon>
        <taxon>Chloroflexota</taxon>
        <taxon>Chloroflexia</taxon>
        <taxon>environmental samples</taxon>
    </lineage>
</organism>
<dbReference type="Pfam" id="PF01909">
    <property type="entry name" value="NTP_transf_2"/>
    <property type="match status" value="1"/>
</dbReference>
<reference evidence="4" key="1">
    <citation type="submission" date="2020-02" db="EMBL/GenBank/DDBJ databases">
        <authorList>
            <person name="Meier V. D."/>
        </authorList>
    </citation>
    <scope>NUCLEOTIDE SEQUENCE</scope>
    <source>
        <strain evidence="4">AVDCRST_MAG26</strain>
    </source>
</reference>
<gene>
    <name evidence="4" type="ORF">AVDCRST_MAG26-3323</name>
</gene>
<evidence type="ECO:0000259" key="3">
    <source>
        <dbReference type="Pfam" id="PF13427"/>
    </source>
</evidence>
<proteinExistence type="predicted"/>
<dbReference type="AlphaFoldDB" id="A0A6J4JGV9"/>
<dbReference type="InterPro" id="IPR002934">
    <property type="entry name" value="Polymerase_NTP_transf_dom"/>
</dbReference>
<accession>A0A6J4JGV9</accession>
<feature type="domain" description="Adenylyltransferase AadA C-terminal" evidence="3">
    <location>
        <begin position="150"/>
        <end position="244"/>
    </location>
</feature>
<evidence type="ECO:0000259" key="2">
    <source>
        <dbReference type="Pfam" id="PF01909"/>
    </source>
</evidence>
<dbReference type="InterPro" id="IPR025184">
    <property type="entry name" value="AadA_C"/>
</dbReference>
<name>A0A6J4JGV9_9CHLR</name>
<dbReference type="CDD" id="cd05403">
    <property type="entry name" value="NT_KNTase_like"/>
    <property type="match status" value="1"/>
</dbReference>
<evidence type="ECO:0000313" key="4">
    <source>
        <dbReference type="EMBL" id="CAA9280259.1"/>
    </source>
</evidence>
<evidence type="ECO:0000256" key="1">
    <source>
        <dbReference type="ARBA" id="ARBA00022679"/>
    </source>
</evidence>
<dbReference type="GO" id="GO:0016779">
    <property type="term" value="F:nucleotidyltransferase activity"/>
    <property type="evidence" value="ECO:0007669"/>
    <property type="project" value="InterPro"/>
</dbReference>
<dbReference type="InterPro" id="IPR043519">
    <property type="entry name" value="NT_sf"/>
</dbReference>
<dbReference type="SUPFAM" id="SSF81301">
    <property type="entry name" value="Nucleotidyltransferase"/>
    <property type="match status" value="1"/>
</dbReference>
<protein>
    <recommendedName>
        <fullName evidence="5">Adenylyltransferase AadA C-terminal domain-containing protein</fullName>
    </recommendedName>
</protein>
<sequence length="265" mass="29754">MADPVAHPTPYPEVNVLVHKLLSDVQDILGDQFVAMYLYGSLATGDFDPRRSDVDFVVVTGDELGDDLVARLQAMHARIAAGDSPWANELEGSYLPRHAMRRFEPANAHYPMIDRGGGLRVQQHHSDSVIRLHILYERGVVVAGPSPRTLIDPVPADELQHAVLDLIYAWWAPMLDDPARLHSRDYQDYAVLTMCRVLYTLQHGVIVSKPFAARWAQATLDARWFPIVEHALAGRDDPPADTLNDTLDFIRFTVERIGQRGIHPQ</sequence>
<feature type="domain" description="Polymerase nucleotidyl transferase" evidence="2">
    <location>
        <begin position="24"/>
        <end position="63"/>
    </location>
</feature>
<keyword evidence="1" id="KW-0808">Transferase</keyword>
<dbReference type="Gene3D" id="3.30.460.10">
    <property type="entry name" value="Beta Polymerase, domain 2"/>
    <property type="match status" value="1"/>
</dbReference>
<dbReference type="EMBL" id="CADCTK010000774">
    <property type="protein sequence ID" value="CAA9280259.1"/>
    <property type="molecule type" value="Genomic_DNA"/>
</dbReference>